<dbReference type="Proteomes" id="UP000030341">
    <property type="component" value="Chromosome 2"/>
</dbReference>
<reference evidence="1 2" key="1">
    <citation type="submission" date="2014-11" db="EMBL/GenBank/DDBJ databases">
        <title>Complete Genome Sequence of Pseudoalteromonas sp. Strain OCN003 Isolated from Kaneohe Bay, Oahu, Hawaii.</title>
        <authorList>
            <person name="Beurmann S."/>
            <person name="Videau P."/>
            <person name="Ushijima B."/>
            <person name="Smith A.M."/>
            <person name="Aeby G.S."/>
            <person name="Callahan S.M."/>
            <person name="Belcaid M."/>
        </authorList>
    </citation>
    <scope>NUCLEOTIDE SEQUENCE [LARGE SCALE GENOMIC DNA]</scope>
    <source>
        <strain evidence="1 2">OCN003</strain>
    </source>
</reference>
<name>A0A0A7ENL8_9GAMM</name>
<evidence type="ECO:0000313" key="2">
    <source>
        <dbReference type="Proteomes" id="UP000030341"/>
    </source>
</evidence>
<dbReference type="KEGG" id="pseo:OM33_21495"/>
<gene>
    <name evidence="1" type="ORF">OM33_21495</name>
</gene>
<proteinExistence type="predicted"/>
<dbReference type="eggNOG" id="ENOG50342GX">
    <property type="taxonomic scope" value="Bacteria"/>
</dbReference>
<dbReference type="HOGENOM" id="CLU_1694014_0_0_6"/>
<dbReference type="RefSeq" id="WP_040136683.1">
    <property type="nucleotide sequence ID" value="NZ_CP009889.1"/>
</dbReference>
<protein>
    <recommendedName>
        <fullName evidence="3">Lipoprotein</fullName>
    </recommendedName>
</protein>
<organism evidence="1 2">
    <name type="scientific">Pseudoalteromonas piratica</name>
    <dbReference type="NCBI Taxonomy" id="1348114"/>
    <lineage>
        <taxon>Bacteria</taxon>
        <taxon>Pseudomonadati</taxon>
        <taxon>Pseudomonadota</taxon>
        <taxon>Gammaproteobacteria</taxon>
        <taxon>Alteromonadales</taxon>
        <taxon>Pseudoalteromonadaceae</taxon>
        <taxon>Pseudoalteromonas</taxon>
    </lineage>
</organism>
<evidence type="ECO:0008006" key="3">
    <source>
        <dbReference type="Google" id="ProtNLM"/>
    </source>
</evidence>
<dbReference type="PROSITE" id="PS51257">
    <property type="entry name" value="PROKAR_LIPOPROTEIN"/>
    <property type="match status" value="1"/>
</dbReference>
<dbReference type="EMBL" id="CP009889">
    <property type="protein sequence ID" value="AIY67572.1"/>
    <property type="molecule type" value="Genomic_DNA"/>
</dbReference>
<dbReference type="OrthoDB" id="9946980at2"/>
<sequence length="155" mass="16991">MKRVTLAIFVLLLVGCFDSSSPDWQLSETGLSFKAKSVDFSNKAPSNCGDCEIKQVSQHSPLGPSSVSYIYQQGKLIAAYGESASNQVSILNNSGKTVFNVKLHDDVWQLQSDAKNYPLGENQIATISVYGKTYLFLPKKLSNSGLEYIWLAQSS</sequence>
<dbReference type="STRING" id="1348114.OM33_21495"/>
<keyword evidence="2" id="KW-1185">Reference proteome</keyword>
<dbReference type="AlphaFoldDB" id="A0A0A7ENL8"/>
<accession>A0A0A7ENL8</accession>
<evidence type="ECO:0000313" key="1">
    <source>
        <dbReference type="EMBL" id="AIY67572.1"/>
    </source>
</evidence>